<feature type="coiled-coil region" evidence="4">
    <location>
        <begin position="202"/>
        <end position="229"/>
    </location>
</feature>
<protein>
    <submittedName>
        <fullName evidence="7">Type I restriction endonuclease EcoAI subunit S</fullName>
    </submittedName>
</protein>
<keyword evidence="7" id="KW-0540">Nuclease</keyword>
<evidence type="ECO:0000259" key="6">
    <source>
        <dbReference type="Pfam" id="PF01420"/>
    </source>
</evidence>
<dbReference type="CDD" id="cd17262">
    <property type="entry name" value="RMtype1_S_Aco12261I-TRD2-CR2"/>
    <property type="match status" value="1"/>
</dbReference>
<dbReference type="GO" id="GO:0003677">
    <property type="term" value="F:DNA binding"/>
    <property type="evidence" value="ECO:0007669"/>
    <property type="project" value="UniProtKB-KW"/>
</dbReference>
<dbReference type="GeneID" id="59166908"/>
<feature type="domain" description="Type I restriction modification DNA specificity" evidence="6">
    <location>
        <begin position="65"/>
        <end position="225"/>
    </location>
</feature>
<reference evidence="7" key="4">
    <citation type="submission" date="2023-08" db="EMBL/GenBank/DDBJ databases">
        <authorList>
            <person name="Sun Q."/>
            <person name="Zhou Y."/>
        </authorList>
    </citation>
    <scope>NUCLEOTIDE SEQUENCE</scope>
    <source>
        <strain evidence="8">CGMCC 1.8884</strain>
        <strain evidence="7">CGMCC 1.8885</strain>
    </source>
</reference>
<evidence type="ECO:0000313" key="8">
    <source>
        <dbReference type="EMBL" id="GGP30319.1"/>
    </source>
</evidence>
<comment type="caution">
    <text evidence="7">The sequence shown here is derived from an EMBL/GenBank/DDBJ whole genome shotgun (WGS) entry which is preliminary data.</text>
</comment>
<dbReference type="Gene3D" id="3.90.220.20">
    <property type="entry name" value="DNA methylase specificity domains"/>
    <property type="match status" value="2"/>
</dbReference>
<feature type="region of interest" description="Disordered" evidence="5">
    <location>
        <begin position="544"/>
        <end position="595"/>
    </location>
</feature>
<dbReference type="PANTHER" id="PTHR43140:SF1">
    <property type="entry name" value="TYPE I RESTRICTION ENZYME ECOKI SPECIFICITY SUBUNIT"/>
    <property type="match status" value="1"/>
</dbReference>
<evidence type="ECO:0000256" key="3">
    <source>
        <dbReference type="ARBA" id="ARBA00023125"/>
    </source>
</evidence>
<organism evidence="7 10">
    <name type="scientific">Deinococcus wulumuqiensis</name>
    <dbReference type="NCBI Taxonomy" id="980427"/>
    <lineage>
        <taxon>Bacteria</taxon>
        <taxon>Thermotogati</taxon>
        <taxon>Deinococcota</taxon>
        <taxon>Deinococci</taxon>
        <taxon>Deinococcales</taxon>
        <taxon>Deinococcaceae</taxon>
        <taxon>Deinococcus</taxon>
    </lineage>
</organism>
<evidence type="ECO:0000313" key="7">
    <source>
        <dbReference type="EMBL" id="GGI88105.1"/>
    </source>
</evidence>
<dbReference type="Proteomes" id="UP000630135">
    <property type="component" value="Unassembled WGS sequence"/>
</dbReference>
<reference evidence="8" key="1">
    <citation type="journal article" date="2014" name="Int. J. Syst. Evol. Microbiol.">
        <title>Complete genome of a new Firmicutes species belonging to the dominant human colonic microbiota ('Ruminococcus bicirculans') reveals two chromosomes and a selective capacity to utilize plant glucans.</title>
        <authorList>
            <consortium name="NISC Comparative Sequencing Program"/>
            <person name="Wegmann U."/>
            <person name="Louis P."/>
            <person name="Goesmann A."/>
            <person name="Henrissat B."/>
            <person name="Duncan S.H."/>
            <person name="Flint H.J."/>
        </authorList>
    </citation>
    <scope>NUCLEOTIDE SEQUENCE</scope>
    <source>
        <strain evidence="8">CGMCC 1.8884</strain>
    </source>
</reference>
<reference evidence="9" key="3">
    <citation type="journal article" date="2019" name="Int. J. Syst. Evol. Microbiol.">
        <title>The Global Catalogue of Microorganisms (GCM) 10K type strain sequencing project: providing services to taxonomists for standard genome sequencing and annotation.</title>
        <authorList>
            <consortium name="The Broad Institute Genomics Platform"/>
            <consortium name="The Broad Institute Genome Sequencing Center for Infectious Disease"/>
            <person name="Wu L."/>
            <person name="Ma J."/>
        </authorList>
    </citation>
    <scope>NUCLEOTIDE SEQUENCE [LARGE SCALE GENOMIC DNA]</scope>
    <source>
        <strain evidence="9">CGMCC 1.8884</strain>
    </source>
</reference>
<dbReference type="GO" id="GO:0009307">
    <property type="term" value="P:DNA restriction-modification system"/>
    <property type="evidence" value="ECO:0007669"/>
    <property type="project" value="UniProtKB-KW"/>
</dbReference>
<evidence type="ECO:0000256" key="5">
    <source>
        <dbReference type="SAM" id="MobiDB-lite"/>
    </source>
</evidence>
<dbReference type="Pfam" id="PF01420">
    <property type="entry name" value="Methylase_S"/>
    <property type="match status" value="2"/>
</dbReference>
<keyword evidence="2" id="KW-0680">Restriction system</keyword>
<proteinExistence type="inferred from homology"/>
<reference evidence="7" key="2">
    <citation type="journal article" date="2014" name="Int. J. Syst. Evol. Microbiol.">
        <title>Complete genome sequence of Corynebacterium casei LMG S-19264T (=DSM 44701T), isolated from a smear-ripened cheese.</title>
        <authorList>
            <consortium name="US DOE Joint Genome Institute (JGI-PGF)"/>
            <person name="Walter F."/>
            <person name="Albersmeier A."/>
            <person name="Kalinowski J."/>
            <person name="Ruckert C."/>
        </authorList>
    </citation>
    <scope>NUCLEOTIDE SEQUENCE</scope>
    <source>
        <strain evidence="7">CGMCC 1.8885</strain>
    </source>
</reference>
<feature type="domain" description="Type I restriction modification DNA specificity" evidence="6">
    <location>
        <begin position="470"/>
        <end position="513"/>
    </location>
</feature>
<keyword evidence="7" id="KW-0255">Endonuclease</keyword>
<dbReference type="PANTHER" id="PTHR43140">
    <property type="entry name" value="TYPE-1 RESTRICTION ENZYME ECOKI SPECIFICITY PROTEIN"/>
    <property type="match status" value="1"/>
</dbReference>
<dbReference type="CDD" id="cd17261">
    <property type="entry name" value="RMtype1_S_EcoKI-TRD2-CR2_like"/>
    <property type="match status" value="1"/>
</dbReference>
<dbReference type="InterPro" id="IPR000055">
    <property type="entry name" value="Restrct_endonuc_typeI_TRD"/>
</dbReference>
<feature type="compositionally biased region" description="Low complexity" evidence="5">
    <location>
        <begin position="544"/>
        <end position="566"/>
    </location>
</feature>
<dbReference type="EMBL" id="BMLZ01000024">
    <property type="protein sequence ID" value="GGP30319.1"/>
    <property type="molecule type" value="Genomic_DNA"/>
</dbReference>
<dbReference type="Proteomes" id="UP000652720">
    <property type="component" value="Unassembled WGS sequence"/>
</dbReference>
<evidence type="ECO:0000313" key="10">
    <source>
        <dbReference type="Proteomes" id="UP000652720"/>
    </source>
</evidence>
<evidence type="ECO:0000256" key="1">
    <source>
        <dbReference type="ARBA" id="ARBA00010923"/>
    </source>
</evidence>
<dbReference type="SUPFAM" id="SSF116734">
    <property type="entry name" value="DNA methylase specificity domain"/>
    <property type="match status" value="2"/>
</dbReference>
<sequence>MTVLEVTPELPAAELLRQHFDEAFSAPDGIKRLRELILTLAMQGKLVEQDLSEGESIGGDSEGLPSSWKWVSLGDVVDVLDSLRKPVTKQDRREGPYPYYGASGIVDYVDQYIFDEPLVLVGEDGAKWGKGDRTAFRIEGKTWVNNHAHVLRPHREVLDDQYVVHCLIERDLQPFITGMTVPKLNQARLNSIPIPLPPLAEQRRIVARIDQLMARCDELEDLREQQEHKRVQVHRAVLREVTAASDPAAFAEGWRFLADHFGELHATPKDLAELRGVILQLAVMGKLVPQDASEGTAAELLEQIQAEKKRLVQEGKIKAPKPLPPVTEAEQPYEVPQGWAWVRLGEVALSSDSGWSPQCESMPRVGDAWGVLKVSAVSWGRFQPEANKALPVGVEPRPETEVRSGDFLLSRANTDELVARSVVVEETPPRLMMSDKIVRFVLSENVERQFINICNGTRNSRIYYASNASGTSSSMKNVSREVMSNLPISLPPLAEQRRIVAKVDQLMGLCDVLQERLTAQGVKQGQLLGAVMAQLAPSVAVGRPAATAGSGRRGRPSAAAAAPEGSSGEKRGRGRPRKAAGAEPARSIPQASSEADAIRKLEALRLERAQGDKLVSLFEE</sequence>
<gene>
    <name evidence="8" type="ORF">GCM10008021_19700</name>
    <name evidence="7" type="ORF">GCM10010914_23120</name>
</gene>
<evidence type="ECO:0000256" key="2">
    <source>
        <dbReference type="ARBA" id="ARBA00022747"/>
    </source>
</evidence>
<comment type="similarity">
    <text evidence="1">Belongs to the type-I restriction system S methylase family.</text>
</comment>
<dbReference type="InterPro" id="IPR044946">
    <property type="entry name" value="Restrct_endonuc_typeI_TRD_sf"/>
</dbReference>
<name>A0AAV4K5T2_9DEIO</name>
<dbReference type="RefSeq" id="WP_017870629.1">
    <property type="nucleotide sequence ID" value="NZ_BMLZ01000024.1"/>
</dbReference>
<keyword evidence="9" id="KW-1185">Reference proteome</keyword>
<dbReference type="GO" id="GO:0004519">
    <property type="term" value="F:endonuclease activity"/>
    <property type="evidence" value="ECO:0007669"/>
    <property type="project" value="UniProtKB-KW"/>
</dbReference>
<dbReference type="EMBL" id="BMMA01000024">
    <property type="protein sequence ID" value="GGI88105.1"/>
    <property type="molecule type" value="Genomic_DNA"/>
</dbReference>
<evidence type="ECO:0000313" key="9">
    <source>
        <dbReference type="Proteomes" id="UP000630135"/>
    </source>
</evidence>
<dbReference type="InterPro" id="IPR051212">
    <property type="entry name" value="Type-I_RE_S_subunit"/>
</dbReference>
<evidence type="ECO:0000256" key="4">
    <source>
        <dbReference type="SAM" id="Coils"/>
    </source>
</evidence>
<accession>A0AAV4K5T2</accession>
<keyword evidence="7" id="KW-0378">Hydrolase</keyword>
<keyword evidence="4" id="KW-0175">Coiled coil</keyword>
<dbReference type="AlphaFoldDB" id="A0AAV4K5T2"/>
<keyword evidence="3" id="KW-0238">DNA-binding</keyword>